<protein>
    <submittedName>
        <fullName evidence="2">Pyridoxamine 5'-phosphate oxidase family protein</fullName>
    </submittedName>
</protein>
<dbReference type="Gene3D" id="2.30.110.10">
    <property type="entry name" value="Electron Transport, Fmn-binding Protein, Chain A"/>
    <property type="match status" value="1"/>
</dbReference>
<dbReference type="PANTHER" id="PTHR42815:SF2">
    <property type="entry name" value="FAD-BINDING, PUTATIVE (AFU_ORTHOLOGUE AFUA_6G07600)-RELATED"/>
    <property type="match status" value="1"/>
</dbReference>
<name>A0A926JDN1_9RHOB</name>
<evidence type="ECO:0000313" key="3">
    <source>
        <dbReference type="Proteomes" id="UP000608594"/>
    </source>
</evidence>
<dbReference type="InterPro" id="IPR012349">
    <property type="entry name" value="Split_barrel_FMN-bd"/>
</dbReference>
<dbReference type="PANTHER" id="PTHR42815">
    <property type="entry name" value="FAD-BINDING, PUTATIVE (AFU_ORTHOLOGUE AFUA_6G07600)-RELATED"/>
    <property type="match status" value="1"/>
</dbReference>
<organism evidence="2 3">
    <name type="scientific">Paracoccus amoyensis</name>
    <dbReference type="NCBI Taxonomy" id="2760093"/>
    <lineage>
        <taxon>Bacteria</taxon>
        <taxon>Pseudomonadati</taxon>
        <taxon>Pseudomonadota</taxon>
        <taxon>Alphaproteobacteria</taxon>
        <taxon>Rhodobacterales</taxon>
        <taxon>Paracoccaceae</taxon>
        <taxon>Paracoccus</taxon>
    </lineage>
</organism>
<sequence>MKWLSENDLADLYGAPAASALRKVTDHLTPDYARFIAASRFCVLTTVGPEGTDGSPRGDDGPVVAALDSRHIALPDWHGNDRIDSLRNIVRDGRCSLLFLVRGSRNAVRINGDARLTDDNELRATFTYQGKLPRSVIVVQINEVYFQCARAIMRAGLWAGQDDSDGLPTPGQILANLTDGEVGGESYDAEWPVRAAKTLW</sequence>
<dbReference type="EMBL" id="JACOQL010000004">
    <property type="protein sequence ID" value="MBC9247854.1"/>
    <property type="molecule type" value="Genomic_DNA"/>
</dbReference>
<dbReference type="InterPro" id="IPR024029">
    <property type="entry name" value="Pyridox_Oxase_FMN-dep"/>
</dbReference>
<reference evidence="2" key="1">
    <citation type="submission" date="2020-08" db="EMBL/GenBank/DDBJ databases">
        <title>Paracoccus amoyensis sp. nov., isolated from the surface seawater at coast of Xiamen, Fujian.</title>
        <authorList>
            <person name="Lyu L."/>
        </authorList>
    </citation>
    <scope>NUCLEOTIDE SEQUENCE</scope>
    <source>
        <strain evidence="2">11-3</strain>
    </source>
</reference>
<evidence type="ECO:0000313" key="2">
    <source>
        <dbReference type="EMBL" id="MBC9247854.1"/>
    </source>
</evidence>
<feature type="domain" description="Pyridoxamine 5'-phosphate oxidase N-terminal" evidence="1">
    <location>
        <begin position="28"/>
        <end position="148"/>
    </location>
</feature>
<dbReference type="InterPro" id="IPR011576">
    <property type="entry name" value="Pyridox_Oxase_N"/>
</dbReference>
<dbReference type="Proteomes" id="UP000608594">
    <property type="component" value="Unassembled WGS sequence"/>
</dbReference>
<proteinExistence type="predicted"/>
<keyword evidence="3" id="KW-1185">Reference proteome</keyword>
<dbReference type="SUPFAM" id="SSF50475">
    <property type="entry name" value="FMN-binding split barrel"/>
    <property type="match status" value="1"/>
</dbReference>
<gene>
    <name evidence="2" type="ORF">H4P12_14330</name>
</gene>
<evidence type="ECO:0000259" key="1">
    <source>
        <dbReference type="Pfam" id="PF01243"/>
    </source>
</evidence>
<dbReference type="NCBIfam" id="TIGR04025">
    <property type="entry name" value="PPOX_FMN_DR2398"/>
    <property type="match status" value="1"/>
</dbReference>
<dbReference type="Pfam" id="PF01243">
    <property type="entry name" value="PNPOx_N"/>
    <property type="match status" value="1"/>
</dbReference>
<accession>A0A926JDN1</accession>
<dbReference type="RefSeq" id="WP_187794345.1">
    <property type="nucleotide sequence ID" value="NZ_JACOQL010000004.1"/>
</dbReference>
<dbReference type="AlphaFoldDB" id="A0A926JDN1"/>
<comment type="caution">
    <text evidence="2">The sequence shown here is derived from an EMBL/GenBank/DDBJ whole genome shotgun (WGS) entry which is preliminary data.</text>
</comment>